<organism evidence="1 2">
    <name type="scientific">Arachis hypogaea</name>
    <name type="common">Peanut</name>
    <dbReference type="NCBI Taxonomy" id="3818"/>
    <lineage>
        <taxon>Eukaryota</taxon>
        <taxon>Viridiplantae</taxon>
        <taxon>Streptophyta</taxon>
        <taxon>Embryophyta</taxon>
        <taxon>Tracheophyta</taxon>
        <taxon>Spermatophyta</taxon>
        <taxon>Magnoliopsida</taxon>
        <taxon>eudicotyledons</taxon>
        <taxon>Gunneridae</taxon>
        <taxon>Pentapetalae</taxon>
        <taxon>rosids</taxon>
        <taxon>fabids</taxon>
        <taxon>Fabales</taxon>
        <taxon>Fabaceae</taxon>
        <taxon>Papilionoideae</taxon>
        <taxon>50 kb inversion clade</taxon>
        <taxon>dalbergioids sensu lato</taxon>
        <taxon>Dalbergieae</taxon>
        <taxon>Pterocarpus clade</taxon>
        <taxon>Arachis</taxon>
    </lineage>
</organism>
<dbReference type="Proteomes" id="UP000289738">
    <property type="component" value="Chromosome A08"/>
</dbReference>
<protein>
    <recommendedName>
        <fullName evidence="3">Ubiquitin-like protease family profile domain-containing protein</fullName>
    </recommendedName>
</protein>
<evidence type="ECO:0000313" key="2">
    <source>
        <dbReference type="Proteomes" id="UP000289738"/>
    </source>
</evidence>
<evidence type="ECO:0000313" key="1">
    <source>
        <dbReference type="EMBL" id="RYR43460.1"/>
    </source>
</evidence>
<comment type="caution">
    <text evidence="1">The sequence shown here is derived from an EMBL/GenBank/DDBJ whole genome shotgun (WGS) entry which is preliminary data.</text>
</comment>
<evidence type="ECO:0008006" key="3">
    <source>
        <dbReference type="Google" id="ProtNLM"/>
    </source>
</evidence>
<name>A0A445BXJ5_ARAHY</name>
<accession>A0A445BXJ5</accession>
<dbReference type="AlphaFoldDB" id="A0A445BXJ5"/>
<dbReference type="Gene3D" id="3.40.395.10">
    <property type="entry name" value="Adenoviral Proteinase, Chain A"/>
    <property type="match status" value="1"/>
</dbReference>
<proteinExistence type="predicted"/>
<sequence length="111" mass="13461">MVLRNHGGGEFLHLKNKKPFDIQGYKMFIPYLDMKKLASHPYPYVFVLVCYEEHWWIWMTDVKKRKFHVIDPYHKTCPLKERMKLNRFVVSYVISRMRVFVGGQPLVKRDD</sequence>
<dbReference type="EMBL" id="SDMP01000008">
    <property type="protein sequence ID" value="RYR43460.1"/>
    <property type="molecule type" value="Genomic_DNA"/>
</dbReference>
<gene>
    <name evidence="1" type="ORF">Ahy_A08g039869</name>
</gene>
<reference evidence="1 2" key="1">
    <citation type="submission" date="2019-01" db="EMBL/GenBank/DDBJ databases">
        <title>Sequencing of cultivated peanut Arachis hypogaea provides insights into genome evolution and oil improvement.</title>
        <authorList>
            <person name="Chen X."/>
        </authorList>
    </citation>
    <scope>NUCLEOTIDE SEQUENCE [LARGE SCALE GENOMIC DNA]</scope>
    <source>
        <strain evidence="2">cv. Fuhuasheng</strain>
        <tissue evidence="1">Leaves</tissue>
    </source>
</reference>
<keyword evidence="2" id="KW-1185">Reference proteome</keyword>